<evidence type="ECO:0000313" key="3">
    <source>
        <dbReference type="Proteomes" id="UP000260991"/>
    </source>
</evidence>
<proteinExistence type="predicted"/>
<evidence type="ECO:0000313" key="2">
    <source>
        <dbReference type="EMBL" id="RGB86819.1"/>
    </source>
</evidence>
<dbReference type="InterPro" id="IPR050312">
    <property type="entry name" value="IolE/XylAMocC-like"/>
</dbReference>
<comment type="caution">
    <text evidence="2">The sequence shown here is derived from an EMBL/GenBank/DDBJ whole genome shotgun (WGS) entry which is preliminary data.</text>
</comment>
<dbReference type="GO" id="GO:0016853">
    <property type="term" value="F:isomerase activity"/>
    <property type="evidence" value="ECO:0007669"/>
    <property type="project" value="UniProtKB-KW"/>
</dbReference>
<reference evidence="2 3" key="1">
    <citation type="submission" date="2018-08" db="EMBL/GenBank/DDBJ databases">
        <title>A genome reference for cultivated species of the human gut microbiota.</title>
        <authorList>
            <person name="Zou Y."/>
            <person name="Xue W."/>
            <person name="Luo G."/>
        </authorList>
    </citation>
    <scope>NUCLEOTIDE SEQUENCE [LARGE SCALE GENOMIC DNA]</scope>
    <source>
        <strain evidence="2 3">AF32-8AC</strain>
    </source>
</reference>
<gene>
    <name evidence="2" type="ORF">DWZ46_13030</name>
</gene>
<organism evidence="2 3">
    <name type="scientific">Faecalibacterium prausnitzii</name>
    <dbReference type="NCBI Taxonomy" id="853"/>
    <lineage>
        <taxon>Bacteria</taxon>
        <taxon>Bacillati</taxon>
        <taxon>Bacillota</taxon>
        <taxon>Clostridia</taxon>
        <taxon>Eubacteriales</taxon>
        <taxon>Oscillospiraceae</taxon>
        <taxon>Faecalibacterium</taxon>
    </lineage>
</organism>
<dbReference type="InterPro" id="IPR013022">
    <property type="entry name" value="Xyl_isomerase-like_TIM-brl"/>
</dbReference>
<dbReference type="RefSeq" id="WP_158403803.1">
    <property type="nucleotide sequence ID" value="NZ_JAQETD010000020.1"/>
</dbReference>
<protein>
    <submittedName>
        <fullName evidence="2">Sugar phosphate isomerase/epimerase</fullName>
    </submittedName>
</protein>
<evidence type="ECO:0000259" key="1">
    <source>
        <dbReference type="Pfam" id="PF01261"/>
    </source>
</evidence>
<name>A0A3E2TYC5_9FIRM</name>
<feature type="domain" description="Xylose isomerase-like TIM barrel" evidence="1">
    <location>
        <begin position="26"/>
        <end position="276"/>
    </location>
</feature>
<sequence length="292" mass="33098">MRLGTSTTMGFNRPHGVKADIPDVVRILAEAGFKVQDMNFHDCSNFPTPLLTDKWESWVDDIGNTAAKYGVEFSQSHLHFYEHMTADAETAQWKETIIERCMRGSAALGVKWAVTHAATAPGPQMRGDSLKGNVAYFQKKLEFADKLGIGIAIENLWDWNIAPRKRYTSQPDELVELVDTLNVPNVGIAWDFEHASIMQQDQVSALQYIGKRLKATHVSDQYGIKADHQIPYFGETDWESFMWVLSEIGYEGDFVYETHRYTQNMPDDLMPAALRFSVEVGNYVMALANHKK</sequence>
<accession>A0A3E2TYC5</accession>
<dbReference type="Gene3D" id="3.20.20.150">
    <property type="entry name" value="Divalent-metal-dependent TIM barrel enzymes"/>
    <property type="match status" value="1"/>
</dbReference>
<dbReference type="PANTHER" id="PTHR12110">
    <property type="entry name" value="HYDROXYPYRUVATE ISOMERASE"/>
    <property type="match status" value="1"/>
</dbReference>
<dbReference type="EMBL" id="QVER01000021">
    <property type="protein sequence ID" value="RGB86819.1"/>
    <property type="molecule type" value="Genomic_DNA"/>
</dbReference>
<dbReference type="Pfam" id="PF01261">
    <property type="entry name" value="AP_endonuc_2"/>
    <property type="match status" value="1"/>
</dbReference>
<dbReference type="AlphaFoldDB" id="A0A3E2TYC5"/>
<keyword evidence="2" id="KW-0413">Isomerase</keyword>
<dbReference type="Proteomes" id="UP000260991">
    <property type="component" value="Unassembled WGS sequence"/>
</dbReference>
<dbReference type="InterPro" id="IPR036237">
    <property type="entry name" value="Xyl_isomerase-like_sf"/>
</dbReference>
<dbReference type="SUPFAM" id="SSF51658">
    <property type="entry name" value="Xylose isomerase-like"/>
    <property type="match status" value="1"/>
</dbReference>